<dbReference type="Pfam" id="PF01083">
    <property type="entry name" value="Cutinase"/>
    <property type="match status" value="1"/>
</dbReference>
<evidence type="ECO:0000313" key="5">
    <source>
        <dbReference type="EMBL" id="UJO24861.1"/>
    </source>
</evidence>
<dbReference type="GeneID" id="71994459"/>
<dbReference type="KEGG" id="ffu:CLAFUR5_14581"/>
<dbReference type="Proteomes" id="UP000756132">
    <property type="component" value="Chromosome 13"/>
</dbReference>
<organism evidence="4">
    <name type="scientific">Passalora fulva</name>
    <name type="common">Tomato leaf mold</name>
    <name type="synonym">Cladosporium fulvum</name>
    <dbReference type="NCBI Taxonomy" id="5499"/>
    <lineage>
        <taxon>Eukaryota</taxon>
        <taxon>Fungi</taxon>
        <taxon>Dikarya</taxon>
        <taxon>Ascomycota</taxon>
        <taxon>Pezizomycotina</taxon>
        <taxon>Dothideomycetes</taxon>
        <taxon>Dothideomycetidae</taxon>
        <taxon>Mycosphaerellales</taxon>
        <taxon>Mycosphaerellaceae</taxon>
        <taxon>Fulvia</taxon>
    </lineage>
</organism>
<keyword evidence="6" id="KW-1185">Reference proteome</keyword>
<evidence type="ECO:0000313" key="4">
    <source>
        <dbReference type="EMBL" id="AQA29314.1"/>
    </source>
</evidence>
<keyword evidence="3" id="KW-0732">Signal</keyword>
<proteinExistence type="predicted"/>
<reference evidence="5" key="2">
    <citation type="submission" date="2021-12" db="EMBL/GenBank/DDBJ databases">
        <authorList>
            <person name="Zaccaron A."/>
            <person name="Stergiopoulos I."/>
        </authorList>
    </citation>
    <scope>NUCLEOTIDE SEQUENCE</scope>
    <source>
        <strain evidence="5">Race5_Kim</strain>
    </source>
</reference>
<evidence type="ECO:0000313" key="6">
    <source>
        <dbReference type="Proteomes" id="UP000756132"/>
    </source>
</evidence>
<dbReference type="PANTHER" id="PTHR33630:SF9">
    <property type="entry name" value="CUTINASE 4"/>
    <property type="match status" value="1"/>
</dbReference>
<dbReference type="RefSeq" id="XP_047769227.1">
    <property type="nucleotide sequence ID" value="XM_047913729.1"/>
</dbReference>
<dbReference type="EMBL" id="CP090175">
    <property type="protein sequence ID" value="UJO24861.1"/>
    <property type="molecule type" value="Genomic_DNA"/>
</dbReference>
<dbReference type="AlphaFoldDB" id="A0A1P8YXS2"/>
<protein>
    <submittedName>
        <fullName evidence="5">Acetylxylan esterase 2</fullName>
    </submittedName>
</protein>
<dbReference type="Gene3D" id="3.40.50.1820">
    <property type="entry name" value="alpha/beta hydrolase"/>
    <property type="match status" value="1"/>
</dbReference>
<dbReference type="InterPro" id="IPR000675">
    <property type="entry name" value="Cutinase/axe"/>
</dbReference>
<dbReference type="EMBL" id="KX943143">
    <property type="protein sequence ID" value="AQA29314.1"/>
    <property type="molecule type" value="Genomic_DNA"/>
</dbReference>
<sequence>MVRTALLSTGFAALAAAAPLSLVQRQVECATGFYIIVARGSNQPEGEGTPGEVGNLIEARVSGSYSVAVDYPAAIISADSIYPTSVADGQNDVTQKIEDYVEACGSDSKIVLVGYSQGGNVMTNVLAGGVAKPAPIDSKYKSNIKAVVVFGDPTFSEGQSFNEGTSTTDGIFSRRDDGDSLELLNTYASVLKSYCDEGDPYCSSDNDSSVHSATVSKYAQDAADFAASKA</sequence>
<dbReference type="PANTHER" id="PTHR33630">
    <property type="entry name" value="CUTINASE RV1984C-RELATED-RELATED"/>
    <property type="match status" value="1"/>
</dbReference>
<name>A0A1P8YXS2_PASFU</name>
<evidence type="ECO:0000256" key="2">
    <source>
        <dbReference type="ARBA" id="ARBA00023157"/>
    </source>
</evidence>
<evidence type="ECO:0000256" key="1">
    <source>
        <dbReference type="ARBA" id="ARBA00022801"/>
    </source>
</evidence>
<feature type="chain" id="PRO_5040671813" evidence="3">
    <location>
        <begin position="18"/>
        <end position="230"/>
    </location>
</feature>
<gene>
    <name evidence="5" type="ORF">CLAFUR5_14581</name>
</gene>
<keyword evidence="2" id="KW-1015">Disulfide bond</keyword>
<dbReference type="OMA" id="DPFCDSG"/>
<accession>A0A1P8YXS2</accession>
<dbReference type="InterPro" id="IPR029058">
    <property type="entry name" value="AB_hydrolase_fold"/>
</dbReference>
<feature type="signal peptide" evidence="3">
    <location>
        <begin position="1"/>
        <end position="17"/>
    </location>
</feature>
<dbReference type="OrthoDB" id="2586582at2759"/>
<dbReference type="GO" id="GO:0052689">
    <property type="term" value="F:carboxylic ester hydrolase activity"/>
    <property type="evidence" value="ECO:0007669"/>
    <property type="project" value="UniProtKB-ARBA"/>
</dbReference>
<keyword evidence="1" id="KW-0378">Hydrolase</keyword>
<reference evidence="4" key="1">
    <citation type="submission" date="2016-10" db="EMBL/GenBank/DDBJ databases">
        <title>Novel effectors identified in the apoplast of Cladosporium fulvum-infected tomato.</title>
        <authorList>
            <person name="Mesarich C.H."/>
            <person name="de Wit P.J.G.M."/>
        </authorList>
    </citation>
    <scope>NUCLEOTIDE SEQUENCE</scope>
    <source>
        <strain evidence="4">0WU</strain>
    </source>
</reference>
<reference evidence="5" key="3">
    <citation type="journal article" date="2022" name="Microb. Genom.">
        <title>A chromosome-scale genome assembly of the tomato pathogen Cladosporium fulvum reveals a compartmentalized genome architecture and the presence of a dispensable chromosome.</title>
        <authorList>
            <person name="Zaccaron A.Z."/>
            <person name="Chen L.H."/>
            <person name="Samaras A."/>
            <person name="Stergiopoulos I."/>
        </authorList>
    </citation>
    <scope>NUCLEOTIDE SEQUENCE</scope>
    <source>
        <strain evidence="5">Race5_Kim</strain>
    </source>
</reference>
<evidence type="ECO:0000256" key="3">
    <source>
        <dbReference type="SAM" id="SignalP"/>
    </source>
</evidence>
<dbReference type="SUPFAM" id="SSF53474">
    <property type="entry name" value="alpha/beta-Hydrolases"/>
    <property type="match status" value="1"/>
</dbReference>
<dbReference type="SMART" id="SM01110">
    <property type="entry name" value="Cutinase"/>
    <property type="match status" value="1"/>
</dbReference>